<gene>
    <name evidence="2" type="ORF">WBA_LOCUS9556</name>
    <name evidence="1" type="ORF">WUBG_00079</name>
</gene>
<name>J9FH86_WUCBA</name>
<dbReference type="WBParaSite" id="mrna-Wban_00723">
    <property type="protein sequence ID" value="mrna-Wban_00723"/>
    <property type="gene ID" value="Wban_00723"/>
</dbReference>
<evidence type="ECO:0000313" key="5">
    <source>
        <dbReference type="Proteomes" id="UP000270924"/>
    </source>
</evidence>
<reference evidence="6" key="6">
    <citation type="submission" date="2024-02" db="UniProtKB">
        <authorList>
            <consortium name="WormBaseParasite"/>
        </authorList>
    </citation>
    <scope>IDENTIFICATION</scope>
    <source>
        <strain evidence="6">pt0022</strain>
    </source>
</reference>
<accession>J9FH86</accession>
<dbReference type="OrthoDB" id="414243at2759"/>
<evidence type="ECO:0000313" key="1">
    <source>
        <dbReference type="EMBL" id="EJW89012.1"/>
    </source>
</evidence>
<keyword evidence="5" id="KW-1185">Reference proteome</keyword>
<dbReference type="Gene3D" id="1.20.1050.10">
    <property type="match status" value="1"/>
</dbReference>
<evidence type="ECO:0000313" key="4">
    <source>
        <dbReference type="Proteomes" id="UP000093561"/>
    </source>
</evidence>
<dbReference type="Proteomes" id="UP000270924">
    <property type="component" value="Unassembled WGS sequence"/>
</dbReference>
<dbReference type="AlphaFoldDB" id="J9FH86"/>
<protein>
    <submittedName>
        <fullName evidence="1 6">Uncharacterized protein</fullName>
    </submittedName>
</protein>
<dbReference type="Proteomes" id="UP000093561">
    <property type="component" value="Unassembled WGS sequence"/>
</dbReference>
<organism evidence="1 3">
    <name type="scientific">Wuchereria bancrofti</name>
    <dbReference type="NCBI Taxonomy" id="6293"/>
    <lineage>
        <taxon>Eukaryota</taxon>
        <taxon>Metazoa</taxon>
        <taxon>Ecdysozoa</taxon>
        <taxon>Nematoda</taxon>
        <taxon>Chromadorea</taxon>
        <taxon>Rhabditida</taxon>
        <taxon>Spirurina</taxon>
        <taxon>Spiruromorpha</taxon>
        <taxon>Filarioidea</taxon>
        <taxon>Onchocercidae</taxon>
        <taxon>Wuchereria</taxon>
    </lineage>
</organism>
<dbReference type="EMBL" id="UYWW01009584">
    <property type="protein sequence ID" value="VDM16881.1"/>
    <property type="molecule type" value="Genomic_DNA"/>
</dbReference>
<evidence type="ECO:0000313" key="2">
    <source>
        <dbReference type="EMBL" id="VDM16881.1"/>
    </source>
</evidence>
<reference evidence="4" key="3">
    <citation type="submission" date="2015-03" db="EMBL/GenBank/DDBJ databases">
        <title>Wuchereria bancrofti Genome Sequencing Papua New Guinea Strain.</title>
        <authorList>
            <person name="Small S.T."/>
            <person name="Serre D."/>
            <person name="Zimmerman P.A."/>
        </authorList>
    </citation>
    <scope>NUCLEOTIDE SEQUENCE [LARGE SCALE GENOMIC DNA]</scope>
    <source>
        <strain evidence="4">pt0022</strain>
    </source>
</reference>
<proteinExistence type="predicted"/>
<evidence type="ECO:0000313" key="3">
    <source>
        <dbReference type="Proteomes" id="UP000004810"/>
    </source>
</evidence>
<reference evidence="2 5" key="5">
    <citation type="submission" date="2018-11" db="EMBL/GenBank/DDBJ databases">
        <authorList>
            <consortium name="Pathogen Informatics"/>
        </authorList>
    </citation>
    <scope>NUCLEOTIDE SEQUENCE [LARGE SCALE GENOMIC DNA]</scope>
</reference>
<reference evidence="4" key="4">
    <citation type="journal article" date="2016" name="Mol. Ecol.">
        <title>Population genomics of the filarial nematode parasite Wuchereria bancrofti from mosquitoes.</title>
        <authorList>
            <person name="Small S.T."/>
            <person name="Reimer L.J."/>
            <person name="Tisch D.J."/>
            <person name="King C.L."/>
            <person name="Christensen B.M."/>
            <person name="Siba P.M."/>
            <person name="Kazura J.W."/>
            <person name="Serre D."/>
            <person name="Zimmerman P.A."/>
        </authorList>
    </citation>
    <scope>NUCLEOTIDE SEQUENCE</scope>
    <source>
        <strain evidence="4">pt0022</strain>
    </source>
</reference>
<dbReference type="EMBL" id="ADBV01000010">
    <property type="protein sequence ID" value="EJW89012.1"/>
    <property type="molecule type" value="Genomic_DNA"/>
</dbReference>
<dbReference type="InterPro" id="IPR036282">
    <property type="entry name" value="Glutathione-S-Trfase_C_sf"/>
</dbReference>
<dbReference type="Proteomes" id="UP000004810">
    <property type="component" value="Unassembled WGS sequence"/>
</dbReference>
<sequence>MGRAEVEELFGVATDLMTYALPWVKCGDTTKKKDLMAAFETQHLISTFRWLEDILVRKGTGYFAGENFVMHFLSP</sequence>
<reference evidence="1" key="1">
    <citation type="submission" date="2012-08" db="EMBL/GenBank/DDBJ databases">
        <title>The Genome Sequence of Wuchereria bancrofti.</title>
        <authorList>
            <consortium name="The Broad Institute Genome Sequencing Platform"/>
            <consortium name="Broad Institute Genome Sequencing Center for Infectious Disease"/>
            <person name="Nutman T.B."/>
            <person name="Fink D.L."/>
            <person name="Russ C."/>
            <person name="Young S."/>
            <person name="Zeng Q."/>
            <person name="Koehrsen M."/>
            <person name="Alvarado L."/>
            <person name="Berlin A."/>
            <person name="Borenstein D."/>
            <person name="Chapman S.B."/>
            <person name="Chen Z."/>
            <person name="Engels R."/>
            <person name="Freedman E."/>
            <person name="Gellesch M."/>
            <person name="Goldberg J."/>
            <person name="Griggs A."/>
            <person name="Gujja S."/>
            <person name="Heilman E.R."/>
            <person name="Heiman D."/>
            <person name="Hepburn T."/>
            <person name="Howarth C."/>
            <person name="Jen D."/>
            <person name="Larson L."/>
            <person name="Lewis B."/>
            <person name="Mehta T."/>
            <person name="Park D."/>
            <person name="Pearson M."/>
            <person name="Richards J."/>
            <person name="Roberts A."/>
            <person name="Saif S."/>
            <person name="Shea T."/>
            <person name="Shenoy N."/>
            <person name="Sisk P."/>
            <person name="Stolte C."/>
            <person name="Sykes S."/>
            <person name="Walk T."/>
            <person name="White J."/>
            <person name="Yandava C."/>
            <person name="Haas B."/>
            <person name="Henn M.R."/>
            <person name="Nusbaum C."/>
            <person name="Birren B."/>
        </authorList>
    </citation>
    <scope>NUCLEOTIDE SEQUENCE</scope>
</reference>
<reference evidence="3" key="2">
    <citation type="submission" date="2012-08" db="EMBL/GenBank/DDBJ databases">
        <title>The Genome Sequence of Wuchereria bancrofti.</title>
        <authorList>
            <person name="Nutman T.B."/>
            <person name="Fink D.L."/>
            <person name="Russ C."/>
            <person name="Young S."/>
            <person name="Zeng Q."/>
            <person name="Koehrsen M."/>
            <person name="Alvarado L."/>
            <person name="Berlin A."/>
            <person name="Chapman S.B."/>
            <person name="Chen Z."/>
            <person name="Freedman E."/>
            <person name="Gellesch M."/>
            <person name="Goldberg J."/>
            <person name="Griggs A."/>
            <person name="Gujja S."/>
            <person name="Heilman E.R."/>
            <person name="Heiman D."/>
            <person name="Hepburn T."/>
            <person name="Howarth C."/>
            <person name="Jen D."/>
            <person name="Larson L."/>
            <person name="Lewis B."/>
            <person name="Mehta T."/>
            <person name="Park D."/>
            <person name="Pearson M."/>
            <person name="Roberts A."/>
            <person name="Saif S."/>
            <person name="Shea T."/>
            <person name="Shenoy N."/>
            <person name="Sisk P."/>
            <person name="Stolte C."/>
            <person name="Sykes S."/>
            <person name="Walk T."/>
            <person name="White J."/>
            <person name="Yandava C."/>
            <person name="Haas B."/>
            <person name="Henn M.R."/>
            <person name="Nusbaum C."/>
            <person name="Birren B."/>
        </authorList>
    </citation>
    <scope>NUCLEOTIDE SEQUENCE [LARGE SCALE GENOMIC DNA]</scope>
    <source>
        <strain evidence="3">NA</strain>
    </source>
</reference>
<dbReference type="SUPFAM" id="SSF47616">
    <property type="entry name" value="GST C-terminal domain-like"/>
    <property type="match status" value="1"/>
</dbReference>
<evidence type="ECO:0000313" key="6">
    <source>
        <dbReference type="WBParaSite" id="mrna-Wban_00723"/>
    </source>
</evidence>